<dbReference type="GO" id="GO:0006260">
    <property type="term" value="P:DNA replication"/>
    <property type="evidence" value="ECO:0007669"/>
    <property type="project" value="InterPro"/>
</dbReference>
<sequence>MSLNHIVLMGRLTADPEVKTTTNGLAVTSFTVACDRNVGKDREKQSDFIPCVAWRQTAEFIAKYFSRGSLIAVEGSLQSRKYTDKEGKNRVSYEVLVDRSHFTGERRESAAAPQAANRPAEAPGVYIPVDEPGDLPF</sequence>
<dbReference type="Pfam" id="PF00436">
    <property type="entry name" value="SSB"/>
    <property type="match status" value="1"/>
</dbReference>
<feature type="region of interest" description="Disordered" evidence="3">
    <location>
        <begin position="103"/>
        <end position="137"/>
    </location>
</feature>
<evidence type="ECO:0000256" key="1">
    <source>
        <dbReference type="ARBA" id="ARBA00023125"/>
    </source>
</evidence>
<accession>A0A8S5TQY4</accession>
<feature type="compositionally biased region" description="Low complexity" evidence="3">
    <location>
        <begin position="110"/>
        <end position="123"/>
    </location>
</feature>
<dbReference type="CDD" id="cd04496">
    <property type="entry name" value="SSB_OBF"/>
    <property type="match status" value="1"/>
</dbReference>
<dbReference type="GO" id="GO:0003697">
    <property type="term" value="F:single-stranded DNA binding"/>
    <property type="evidence" value="ECO:0007669"/>
    <property type="project" value="InterPro"/>
</dbReference>
<evidence type="ECO:0000256" key="3">
    <source>
        <dbReference type="SAM" id="MobiDB-lite"/>
    </source>
</evidence>
<dbReference type="PIRSF" id="PIRSF002070">
    <property type="entry name" value="SSB"/>
    <property type="match status" value="1"/>
</dbReference>
<dbReference type="PANTHER" id="PTHR10302:SF27">
    <property type="entry name" value="SINGLE-STRANDED DNA-BINDING PROTEIN"/>
    <property type="match status" value="1"/>
</dbReference>
<evidence type="ECO:0000256" key="2">
    <source>
        <dbReference type="PIRNR" id="PIRNR002070"/>
    </source>
</evidence>
<organism evidence="4">
    <name type="scientific">Myoviridae sp. ctY1522</name>
    <dbReference type="NCBI Taxonomy" id="2825124"/>
    <lineage>
        <taxon>Viruses</taxon>
        <taxon>Duplodnaviria</taxon>
        <taxon>Heunggongvirae</taxon>
        <taxon>Uroviricota</taxon>
        <taxon>Caudoviricetes</taxon>
    </lineage>
</organism>
<dbReference type="EMBL" id="BK015906">
    <property type="protein sequence ID" value="DAF84583.1"/>
    <property type="molecule type" value="Genomic_DNA"/>
</dbReference>
<dbReference type="InterPro" id="IPR000424">
    <property type="entry name" value="Primosome_PriB/ssb"/>
</dbReference>
<reference evidence="4" key="1">
    <citation type="journal article" date="2021" name="Proc. Natl. Acad. Sci. U.S.A.">
        <title>A Catalog of Tens of Thousands of Viruses from Human Metagenomes Reveals Hidden Associations with Chronic Diseases.</title>
        <authorList>
            <person name="Tisza M.J."/>
            <person name="Buck C.B."/>
        </authorList>
    </citation>
    <scope>NUCLEOTIDE SEQUENCE</scope>
    <source>
        <strain evidence="4">CtY1522</strain>
    </source>
</reference>
<dbReference type="PROSITE" id="PS50935">
    <property type="entry name" value="SSB"/>
    <property type="match status" value="1"/>
</dbReference>
<name>A0A8S5TQY4_9CAUD</name>
<evidence type="ECO:0000313" key="4">
    <source>
        <dbReference type="EMBL" id="DAF84583.1"/>
    </source>
</evidence>
<dbReference type="NCBIfam" id="TIGR00621">
    <property type="entry name" value="ssb"/>
    <property type="match status" value="1"/>
</dbReference>
<dbReference type="InterPro" id="IPR011344">
    <property type="entry name" value="ssDNA-bd"/>
</dbReference>
<dbReference type="GO" id="GO:0009295">
    <property type="term" value="C:nucleoid"/>
    <property type="evidence" value="ECO:0007669"/>
    <property type="project" value="TreeGrafter"/>
</dbReference>
<dbReference type="HAMAP" id="MF_00984">
    <property type="entry name" value="SSB"/>
    <property type="match status" value="1"/>
</dbReference>
<proteinExistence type="inferred from homology"/>
<protein>
    <recommendedName>
        <fullName evidence="2">Single-stranded DNA-binding protein</fullName>
    </recommendedName>
</protein>
<dbReference type="InterPro" id="IPR012340">
    <property type="entry name" value="NA-bd_OB-fold"/>
</dbReference>
<dbReference type="Gene3D" id="2.40.50.140">
    <property type="entry name" value="Nucleic acid-binding proteins"/>
    <property type="match status" value="1"/>
</dbReference>
<keyword evidence="1 2" id="KW-0238">DNA-binding</keyword>
<dbReference type="PANTHER" id="PTHR10302">
    <property type="entry name" value="SINGLE-STRANDED DNA-BINDING PROTEIN"/>
    <property type="match status" value="1"/>
</dbReference>
<dbReference type="SUPFAM" id="SSF50249">
    <property type="entry name" value="Nucleic acid-binding proteins"/>
    <property type="match status" value="1"/>
</dbReference>